<dbReference type="InterPro" id="IPR015615">
    <property type="entry name" value="TGF-beta-rel"/>
</dbReference>
<dbReference type="Gene3D" id="2.10.90.10">
    <property type="entry name" value="Cystine-knot cytokines"/>
    <property type="match status" value="1"/>
</dbReference>
<dbReference type="PANTHER" id="PTHR11848:SF303">
    <property type="entry name" value="DAUER LARVA DEVELOPMENT REGULATORY GROWTH FACTOR DAF-7"/>
    <property type="match status" value="1"/>
</dbReference>
<keyword evidence="4 6" id="KW-0339">Growth factor</keyword>
<accession>A0A915DPV3</accession>
<dbReference type="PROSITE" id="PS51362">
    <property type="entry name" value="TGF_BETA_2"/>
    <property type="match status" value="1"/>
</dbReference>
<reference evidence="9" key="1">
    <citation type="submission" date="2022-11" db="UniProtKB">
        <authorList>
            <consortium name="WormBaseParasite"/>
        </authorList>
    </citation>
    <scope>IDENTIFICATION</scope>
</reference>
<evidence type="ECO:0000256" key="1">
    <source>
        <dbReference type="ARBA" id="ARBA00004613"/>
    </source>
</evidence>
<dbReference type="InterPro" id="IPR029034">
    <property type="entry name" value="Cystine-knot_cytokine"/>
</dbReference>
<dbReference type="WBParaSite" id="jg21857">
    <property type="protein sequence ID" value="jg21857"/>
    <property type="gene ID" value="jg21857"/>
</dbReference>
<dbReference type="PANTHER" id="PTHR11848">
    <property type="entry name" value="TGF-BETA FAMILY"/>
    <property type="match status" value="1"/>
</dbReference>
<sequence length="440" mass="50311">MVGLRNQSLLETIPTFGETSALMKVECSQSSSCPKVLPSKCRRRVAATETDHQTYQMHQWTAKYSPSLLRFKSSSWLLLVMVLLCVNVFVITNAAEVQKRCASCSQRSFEEYKQIRQEQILNELLNKLELSAKPNVTVDYDNLPPIGRSNPKIKALIEQSLRENHKRVRKSTRKITPQMSYVVAGSPPDWFNQEGQIAFFSFSPSMAKKYVNKAVLNVFLRRPEEYRFLRIPIRVEIYERFPNGTLKEKIAVKHEHIQADKAETQVQVHLDELDVQQWLQRGNGADGGSMVGLYVQAIHDNENLVYYPEDDQKDVMFLELEVYDYGGRQRRSAPNVCRTGQSNNQTKCCLYDLVIDFEKVGWEFVIAPKRYNAYICNGECTSTQISSTPRGTIGLQANLEFFQCCHPKDYTGITIVYVTADNQIWVKEVPGMVARKCGCA</sequence>
<evidence type="ECO:0000259" key="7">
    <source>
        <dbReference type="PROSITE" id="PS51362"/>
    </source>
</evidence>
<feature type="domain" description="TGF-beta family profile" evidence="7">
    <location>
        <begin position="328"/>
        <end position="440"/>
    </location>
</feature>
<evidence type="ECO:0000313" key="8">
    <source>
        <dbReference type="Proteomes" id="UP000887574"/>
    </source>
</evidence>
<comment type="subcellular location">
    <subcellularLocation>
        <location evidence="1">Secreted</location>
    </subcellularLocation>
</comment>
<dbReference type="GO" id="GO:0005615">
    <property type="term" value="C:extracellular space"/>
    <property type="evidence" value="ECO:0007669"/>
    <property type="project" value="TreeGrafter"/>
</dbReference>
<comment type="similarity">
    <text evidence="2 6">Belongs to the TGF-beta family.</text>
</comment>
<evidence type="ECO:0000256" key="3">
    <source>
        <dbReference type="ARBA" id="ARBA00022525"/>
    </source>
</evidence>
<evidence type="ECO:0000256" key="6">
    <source>
        <dbReference type="RuleBase" id="RU000354"/>
    </source>
</evidence>
<evidence type="ECO:0000256" key="2">
    <source>
        <dbReference type="ARBA" id="ARBA00006656"/>
    </source>
</evidence>
<dbReference type="InterPro" id="IPR001839">
    <property type="entry name" value="TGF-b_C"/>
</dbReference>
<dbReference type="Gene3D" id="2.60.120.970">
    <property type="match status" value="1"/>
</dbReference>
<dbReference type="SMART" id="SM00204">
    <property type="entry name" value="TGFB"/>
    <property type="match status" value="1"/>
</dbReference>
<organism evidence="8 9">
    <name type="scientific">Ditylenchus dipsaci</name>
    <dbReference type="NCBI Taxonomy" id="166011"/>
    <lineage>
        <taxon>Eukaryota</taxon>
        <taxon>Metazoa</taxon>
        <taxon>Ecdysozoa</taxon>
        <taxon>Nematoda</taxon>
        <taxon>Chromadorea</taxon>
        <taxon>Rhabditida</taxon>
        <taxon>Tylenchina</taxon>
        <taxon>Tylenchomorpha</taxon>
        <taxon>Sphaerularioidea</taxon>
        <taxon>Anguinidae</taxon>
        <taxon>Anguininae</taxon>
        <taxon>Ditylenchus</taxon>
    </lineage>
</organism>
<proteinExistence type="inferred from homology"/>
<dbReference type="GO" id="GO:0008083">
    <property type="term" value="F:growth factor activity"/>
    <property type="evidence" value="ECO:0007669"/>
    <property type="project" value="UniProtKB-KW"/>
</dbReference>
<dbReference type="InterPro" id="IPR017948">
    <property type="entry name" value="TGFb_CS"/>
</dbReference>
<name>A0A915DPV3_9BILA</name>
<protein>
    <submittedName>
        <fullName evidence="9">TGF-beta family profile domain-containing protein</fullName>
    </submittedName>
</protein>
<evidence type="ECO:0000256" key="4">
    <source>
        <dbReference type="ARBA" id="ARBA00023030"/>
    </source>
</evidence>
<evidence type="ECO:0000313" key="9">
    <source>
        <dbReference type="WBParaSite" id="jg21857"/>
    </source>
</evidence>
<dbReference type="Pfam" id="PF00019">
    <property type="entry name" value="TGF_beta"/>
    <property type="match status" value="1"/>
</dbReference>
<evidence type="ECO:0000256" key="5">
    <source>
        <dbReference type="ARBA" id="ARBA00023157"/>
    </source>
</evidence>
<dbReference type="CDD" id="cd19378">
    <property type="entry name" value="TGF_beta_DAF7"/>
    <property type="match status" value="1"/>
</dbReference>
<dbReference type="PROSITE" id="PS00250">
    <property type="entry name" value="TGF_BETA_1"/>
    <property type="match status" value="1"/>
</dbReference>
<dbReference type="AlphaFoldDB" id="A0A915DPV3"/>
<dbReference type="Proteomes" id="UP000887574">
    <property type="component" value="Unplaced"/>
</dbReference>
<dbReference type="SUPFAM" id="SSF57501">
    <property type="entry name" value="Cystine-knot cytokines"/>
    <property type="match status" value="1"/>
</dbReference>
<keyword evidence="5" id="KW-1015">Disulfide bond</keyword>
<dbReference type="GO" id="GO:0005125">
    <property type="term" value="F:cytokine activity"/>
    <property type="evidence" value="ECO:0007669"/>
    <property type="project" value="TreeGrafter"/>
</dbReference>
<keyword evidence="3" id="KW-0964">Secreted</keyword>
<keyword evidence="8" id="KW-1185">Reference proteome</keyword>